<evidence type="ECO:0000256" key="13">
    <source>
        <dbReference type="ARBA" id="ARBA00023274"/>
    </source>
</evidence>
<dbReference type="PANTHER" id="PTHR11021">
    <property type="entry name" value="SMALL NUCLEAR RIBONUCLEOPROTEIN F SNRNP-F"/>
    <property type="match status" value="1"/>
</dbReference>
<evidence type="ECO:0000256" key="1">
    <source>
        <dbReference type="ARBA" id="ARBA00004123"/>
    </source>
</evidence>
<dbReference type="GO" id="GO:0003723">
    <property type="term" value="F:RNA binding"/>
    <property type="evidence" value="ECO:0007669"/>
    <property type="project" value="UniProtKB-UniRule"/>
</dbReference>
<evidence type="ECO:0000256" key="14">
    <source>
        <dbReference type="ARBA" id="ARBA00025365"/>
    </source>
</evidence>
<dbReference type="InterPro" id="IPR047575">
    <property type="entry name" value="Sm"/>
</dbReference>
<evidence type="ECO:0000256" key="2">
    <source>
        <dbReference type="ARBA" id="ARBA00004496"/>
    </source>
</evidence>
<organism evidence="18 19">
    <name type="scientific">Westerdykella ornata</name>
    <dbReference type="NCBI Taxonomy" id="318751"/>
    <lineage>
        <taxon>Eukaryota</taxon>
        <taxon>Fungi</taxon>
        <taxon>Dikarya</taxon>
        <taxon>Ascomycota</taxon>
        <taxon>Pezizomycotina</taxon>
        <taxon>Dothideomycetes</taxon>
        <taxon>Pleosporomycetidae</taxon>
        <taxon>Pleosporales</taxon>
        <taxon>Sporormiaceae</taxon>
        <taxon>Westerdykella</taxon>
    </lineage>
</organism>
<dbReference type="PANTHER" id="PTHR11021:SF1">
    <property type="entry name" value="U6 SNRNA-ASSOCIATED SM-LIKE PROTEIN LSM6"/>
    <property type="match status" value="1"/>
</dbReference>
<evidence type="ECO:0000256" key="8">
    <source>
        <dbReference type="ARBA" id="ARBA00022694"/>
    </source>
</evidence>
<comment type="subcellular location">
    <subcellularLocation>
        <location evidence="2">Cytoplasm</location>
    </subcellularLocation>
    <subcellularLocation>
        <location evidence="1 15">Nucleus</location>
    </subcellularLocation>
</comment>
<comment type="similarity">
    <text evidence="3 15">Belongs to the snRNP Sm proteins family. SmF/LSm6 subfamily.</text>
</comment>
<protein>
    <recommendedName>
        <fullName evidence="4">U6 snRNA-associated Sm-like protein LSm6</fullName>
    </recommendedName>
</protein>
<dbReference type="CDD" id="cd01726">
    <property type="entry name" value="LSm6"/>
    <property type="match status" value="1"/>
</dbReference>
<evidence type="ECO:0000313" key="18">
    <source>
        <dbReference type="EMBL" id="KAF2280718.1"/>
    </source>
</evidence>
<dbReference type="PROSITE" id="PS52002">
    <property type="entry name" value="SM"/>
    <property type="match status" value="1"/>
</dbReference>
<keyword evidence="12 15" id="KW-0539">Nucleus</keyword>
<keyword evidence="19" id="KW-1185">Reference proteome</keyword>
<dbReference type="EMBL" id="ML986484">
    <property type="protein sequence ID" value="KAF2280718.1"/>
    <property type="molecule type" value="Genomic_DNA"/>
</dbReference>
<dbReference type="GO" id="GO:0005732">
    <property type="term" value="C:sno(s)RNA-containing ribonucleoprotein complex"/>
    <property type="evidence" value="ECO:0007669"/>
    <property type="project" value="TreeGrafter"/>
</dbReference>
<gene>
    <name evidence="18" type="ORF">EI97DRAFT_428825</name>
</gene>
<dbReference type="GO" id="GO:0030490">
    <property type="term" value="P:maturation of SSU-rRNA"/>
    <property type="evidence" value="ECO:0007669"/>
    <property type="project" value="TreeGrafter"/>
</dbReference>
<keyword evidence="7 15" id="KW-0507">mRNA processing</keyword>
<keyword evidence="10 15" id="KW-0694">RNA-binding</keyword>
<evidence type="ECO:0000256" key="5">
    <source>
        <dbReference type="ARBA" id="ARBA00022490"/>
    </source>
</evidence>
<dbReference type="Gene3D" id="2.30.30.100">
    <property type="match status" value="1"/>
</dbReference>
<feature type="compositionally biased region" description="Basic and acidic residues" evidence="16">
    <location>
        <begin position="1"/>
        <end position="12"/>
    </location>
</feature>
<keyword evidence="5" id="KW-0963">Cytoplasm</keyword>
<dbReference type="Pfam" id="PF01423">
    <property type="entry name" value="LSM"/>
    <property type="match status" value="1"/>
</dbReference>
<evidence type="ECO:0000256" key="3">
    <source>
        <dbReference type="ARBA" id="ARBA00007927"/>
    </source>
</evidence>
<dbReference type="RefSeq" id="XP_033658255.1">
    <property type="nucleotide sequence ID" value="XM_033797299.1"/>
</dbReference>
<evidence type="ECO:0000256" key="7">
    <source>
        <dbReference type="ARBA" id="ARBA00022664"/>
    </source>
</evidence>
<dbReference type="GO" id="GO:0000932">
    <property type="term" value="C:P-body"/>
    <property type="evidence" value="ECO:0007669"/>
    <property type="project" value="TreeGrafter"/>
</dbReference>
<dbReference type="FunFam" id="2.30.30.100:FF:000037">
    <property type="entry name" value="U6 snRNA-associated Sm-like protein LSm6"/>
    <property type="match status" value="1"/>
</dbReference>
<keyword evidence="6" id="KW-0698">rRNA processing</keyword>
<accession>A0A6A6JY05</accession>
<reference evidence="18" key="1">
    <citation type="journal article" date="2020" name="Stud. Mycol.">
        <title>101 Dothideomycetes genomes: a test case for predicting lifestyles and emergence of pathogens.</title>
        <authorList>
            <person name="Haridas S."/>
            <person name="Albert R."/>
            <person name="Binder M."/>
            <person name="Bloem J."/>
            <person name="Labutti K."/>
            <person name="Salamov A."/>
            <person name="Andreopoulos B."/>
            <person name="Baker S."/>
            <person name="Barry K."/>
            <person name="Bills G."/>
            <person name="Bluhm B."/>
            <person name="Cannon C."/>
            <person name="Castanera R."/>
            <person name="Culley D."/>
            <person name="Daum C."/>
            <person name="Ezra D."/>
            <person name="Gonzalez J."/>
            <person name="Henrissat B."/>
            <person name="Kuo A."/>
            <person name="Liang C."/>
            <person name="Lipzen A."/>
            <person name="Lutzoni F."/>
            <person name="Magnuson J."/>
            <person name="Mondo S."/>
            <person name="Nolan M."/>
            <person name="Ohm R."/>
            <person name="Pangilinan J."/>
            <person name="Park H.-J."/>
            <person name="Ramirez L."/>
            <person name="Alfaro M."/>
            <person name="Sun H."/>
            <person name="Tritt A."/>
            <person name="Yoshinaga Y."/>
            <person name="Zwiers L.-H."/>
            <person name="Turgeon B."/>
            <person name="Goodwin S."/>
            <person name="Spatafora J."/>
            <person name="Crous P."/>
            <person name="Grigoriev I."/>
        </authorList>
    </citation>
    <scope>NUCLEOTIDE SEQUENCE</scope>
    <source>
        <strain evidence="18">CBS 379.55</strain>
    </source>
</reference>
<comment type="function">
    <text evidence="14">Component of LSm protein complexes, which are involved in RNA processing and may function in a chaperone-like manner, facilitating the efficient association of RNA processing factors with their substrates. Component of the cytoplasmic LSM1-LSM7 complex, which is thought to be involved in mRNA degradation by activating the decapping step in the 5'-to-3' mRNA decay pathway. Component of the nuclear LSM2-LSM8 complex, which is involved in splicing of nuclear mRNAs. LSM2-LSM8 associates with multiple snRNP complexes containing the U6 snRNA (U4/U6 di-snRNP, spliceosomal U4/U6.U5 tri-snRNP, and free U6 snRNP). It binds directly to the 3'-terminal U-tract of U6 snRNA and plays a role in the biogenesis and stability of the U6 snRNP and U4/U6 snRNP complexes. LSM2-LSM8 probably also is involved degradation of nuclear pre-mRNA by targeting them for decapping, and in processing of pre-tRNAs, pre-rRNAs and U3 snoRNA.</text>
</comment>
<evidence type="ECO:0000256" key="12">
    <source>
        <dbReference type="ARBA" id="ARBA00023242"/>
    </source>
</evidence>
<dbReference type="GO" id="GO:0005681">
    <property type="term" value="C:spliceosomal complex"/>
    <property type="evidence" value="ECO:0007669"/>
    <property type="project" value="UniProtKB-KW"/>
</dbReference>
<evidence type="ECO:0000256" key="9">
    <source>
        <dbReference type="ARBA" id="ARBA00022728"/>
    </source>
</evidence>
<proteinExistence type="inferred from homology"/>
<evidence type="ECO:0000259" key="17">
    <source>
        <dbReference type="PROSITE" id="PS52002"/>
    </source>
</evidence>
<dbReference type="InterPro" id="IPR010920">
    <property type="entry name" value="LSM_dom_sf"/>
</dbReference>
<dbReference type="SUPFAM" id="SSF50182">
    <property type="entry name" value="Sm-like ribonucleoproteins"/>
    <property type="match status" value="1"/>
</dbReference>
<evidence type="ECO:0000313" key="19">
    <source>
        <dbReference type="Proteomes" id="UP000800097"/>
    </source>
</evidence>
<dbReference type="AlphaFoldDB" id="A0A6A6JY05"/>
<dbReference type="GO" id="GO:0008033">
    <property type="term" value="P:tRNA processing"/>
    <property type="evidence" value="ECO:0007669"/>
    <property type="project" value="UniProtKB-KW"/>
</dbReference>
<sequence>MSTPEQEAKPLENGEGEGGDPSGFLTDILGSDVTVKLNSGIVFTGTLQSVDGYMNIALEGAREYLDGYAVRQYGDSFIRGNNVSYISAGKSPNLKN</sequence>
<evidence type="ECO:0000256" key="15">
    <source>
        <dbReference type="PIRNR" id="PIRNR006609"/>
    </source>
</evidence>
<keyword evidence="8" id="KW-0819">tRNA processing</keyword>
<evidence type="ECO:0000256" key="6">
    <source>
        <dbReference type="ARBA" id="ARBA00022552"/>
    </source>
</evidence>
<feature type="domain" description="Sm" evidence="17">
    <location>
        <begin position="20"/>
        <end position="92"/>
    </location>
</feature>
<dbReference type="InterPro" id="IPR016487">
    <property type="entry name" value="Lsm6/sSmF"/>
</dbReference>
<dbReference type="GO" id="GO:0000398">
    <property type="term" value="P:mRNA splicing, via spliceosome"/>
    <property type="evidence" value="ECO:0007669"/>
    <property type="project" value="InterPro"/>
</dbReference>
<dbReference type="GO" id="GO:0046540">
    <property type="term" value="C:U4/U6 x U5 tri-snRNP complex"/>
    <property type="evidence" value="ECO:0007669"/>
    <property type="project" value="TreeGrafter"/>
</dbReference>
<evidence type="ECO:0000256" key="16">
    <source>
        <dbReference type="SAM" id="MobiDB-lite"/>
    </source>
</evidence>
<evidence type="ECO:0000256" key="10">
    <source>
        <dbReference type="ARBA" id="ARBA00022884"/>
    </source>
</evidence>
<dbReference type="GO" id="GO:0005688">
    <property type="term" value="C:U6 snRNP"/>
    <property type="evidence" value="ECO:0007669"/>
    <property type="project" value="TreeGrafter"/>
</dbReference>
<dbReference type="Proteomes" id="UP000800097">
    <property type="component" value="Unassembled WGS sequence"/>
</dbReference>
<feature type="region of interest" description="Disordered" evidence="16">
    <location>
        <begin position="1"/>
        <end position="23"/>
    </location>
</feature>
<name>A0A6A6JY05_WESOR</name>
<dbReference type="GO" id="GO:0005730">
    <property type="term" value="C:nucleolus"/>
    <property type="evidence" value="ECO:0007669"/>
    <property type="project" value="TreeGrafter"/>
</dbReference>
<dbReference type="GeneID" id="54550474"/>
<dbReference type="InterPro" id="IPR001163">
    <property type="entry name" value="Sm_dom_euk/arc"/>
</dbReference>
<dbReference type="SMART" id="SM00651">
    <property type="entry name" value="Sm"/>
    <property type="match status" value="1"/>
</dbReference>
<evidence type="ECO:0000256" key="11">
    <source>
        <dbReference type="ARBA" id="ARBA00023187"/>
    </source>
</evidence>
<keyword evidence="11 15" id="KW-0508">mRNA splicing</keyword>
<keyword evidence="13 15" id="KW-0687">Ribonucleoprotein</keyword>
<dbReference type="OrthoDB" id="268799at2759"/>
<keyword evidence="9 15" id="KW-0747">Spliceosome</keyword>
<evidence type="ECO:0000256" key="4">
    <source>
        <dbReference type="ARBA" id="ARBA00014768"/>
    </source>
</evidence>